<evidence type="ECO:0000256" key="4">
    <source>
        <dbReference type="SAM" id="SignalP"/>
    </source>
</evidence>
<dbReference type="InterPro" id="IPR042372">
    <property type="entry name" value="IL15RA"/>
</dbReference>
<proteinExistence type="predicted"/>
<dbReference type="CDD" id="cd00033">
    <property type="entry name" value="CCP"/>
    <property type="match status" value="1"/>
</dbReference>
<dbReference type="PANTHER" id="PTHR15060:SF0">
    <property type="entry name" value="INTERLEUKIN-15 RECEPTOR SUBUNIT ALPHA"/>
    <property type="match status" value="1"/>
</dbReference>
<feature type="region of interest" description="Disordered" evidence="3">
    <location>
        <begin position="207"/>
        <end position="226"/>
    </location>
</feature>
<dbReference type="GeneID" id="103116653"/>
<feature type="compositionally biased region" description="Polar residues" evidence="3">
    <location>
        <begin position="150"/>
        <end position="182"/>
    </location>
</feature>
<evidence type="ECO:0000259" key="5">
    <source>
        <dbReference type="PROSITE" id="PS50923"/>
    </source>
</evidence>
<feature type="signal peptide" evidence="4">
    <location>
        <begin position="1"/>
        <end position="28"/>
    </location>
</feature>
<protein>
    <submittedName>
        <fullName evidence="7">Interleukin-15 receptor subunit alpha isoform X1</fullName>
    </submittedName>
</protein>
<dbReference type="PROSITE" id="PS50923">
    <property type="entry name" value="SUSHI"/>
    <property type="match status" value="1"/>
</dbReference>
<dbReference type="Gene3D" id="2.20.28.230">
    <property type="match status" value="1"/>
</dbReference>
<evidence type="ECO:0000313" key="6">
    <source>
        <dbReference type="Proteomes" id="UP001652624"/>
    </source>
</evidence>
<dbReference type="RefSeq" id="XP_060048397.1">
    <property type="nucleotide sequence ID" value="XM_060192414.1"/>
</dbReference>
<dbReference type="SUPFAM" id="SSF57535">
    <property type="entry name" value="Complement control module/SCR domain"/>
    <property type="match status" value="1"/>
</dbReference>
<comment type="caution">
    <text evidence="2">Lacks conserved residue(s) required for the propagation of feature annotation.</text>
</comment>
<feature type="region of interest" description="Disordered" evidence="3">
    <location>
        <begin position="236"/>
        <end position="267"/>
    </location>
</feature>
<feature type="domain" description="Sushi" evidence="5">
    <location>
        <begin position="30"/>
        <end position="94"/>
    </location>
</feature>
<keyword evidence="7" id="KW-0675">Receptor</keyword>
<dbReference type="InterPro" id="IPR000436">
    <property type="entry name" value="Sushi_SCR_CCP_dom"/>
</dbReference>
<organism evidence="6 7">
    <name type="scientific">Erinaceus europaeus</name>
    <name type="common">Western European hedgehog</name>
    <dbReference type="NCBI Taxonomy" id="9365"/>
    <lineage>
        <taxon>Eukaryota</taxon>
        <taxon>Metazoa</taxon>
        <taxon>Chordata</taxon>
        <taxon>Craniata</taxon>
        <taxon>Vertebrata</taxon>
        <taxon>Euteleostomi</taxon>
        <taxon>Mammalia</taxon>
        <taxon>Eutheria</taxon>
        <taxon>Laurasiatheria</taxon>
        <taxon>Eulipotyphla</taxon>
        <taxon>Erinaceidae</taxon>
        <taxon>Erinaceinae</taxon>
        <taxon>Erinaceus</taxon>
    </lineage>
</organism>
<evidence type="ECO:0000256" key="1">
    <source>
        <dbReference type="ARBA" id="ARBA00023157"/>
    </source>
</evidence>
<keyword evidence="1" id="KW-1015">Disulfide bond</keyword>
<keyword evidence="2" id="KW-0768">Sushi</keyword>
<feature type="compositionally biased region" description="Polar residues" evidence="3">
    <location>
        <begin position="98"/>
        <end position="108"/>
    </location>
</feature>
<feature type="compositionally biased region" description="Polar residues" evidence="3">
    <location>
        <begin position="212"/>
        <end position="222"/>
    </location>
</feature>
<name>A0ABM3XHU0_ERIEU</name>
<sequence>MAPWGPRGCGALVSLLLLLLLLLPQATLDPTCPTPMSVAHADIQVKNYHLHARERYTCKSGFKRKAGTSSLTQCVLNQTTNMAHWTPPNLQCIRDPSLSHQRPPSTVVPTGAGMPSPSGKEPASTSKTGNTAATRPTPPAGTEGWYIHGSSPSLSQTTAKASEHSPSNPTGTASYSTTSRNVTGRDPQFAALRWKARRLCPWRVTAAGRGRQANQKTSQEPQGQWRRWKACRSWSSLQGAPQDGRPGDRPATSLRCKPSPTCTKTSPQAAAFRQGSGEMVLVAWDNQLLGSICRLPLAGWQPTEQGKKCEDFSFRVRRGGLTLCVGTGTEVSVPLAATCYLQFVFRNGTLYKPNKVSIFHSKREEHWMRTVPQRETAKHGVPCGGEGERPRVPAHALPCTELCSFLAVYDTIYLFI</sequence>
<reference evidence="7" key="1">
    <citation type="submission" date="2025-08" db="UniProtKB">
        <authorList>
            <consortium name="RefSeq"/>
        </authorList>
    </citation>
    <scope>IDENTIFICATION</scope>
</reference>
<feature type="compositionally biased region" description="Low complexity" evidence="3">
    <location>
        <begin position="128"/>
        <end position="144"/>
    </location>
</feature>
<evidence type="ECO:0000256" key="2">
    <source>
        <dbReference type="PROSITE-ProRule" id="PRU00302"/>
    </source>
</evidence>
<dbReference type="SMART" id="SM00032">
    <property type="entry name" value="CCP"/>
    <property type="match status" value="1"/>
</dbReference>
<evidence type="ECO:0000256" key="3">
    <source>
        <dbReference type="SAM" id="MobiDB-lite"/>
    </source>
</evidence>
<dbReference type="InterPro" id="IPR035976">
    <property type="entry name" value="Sushi/SCR/CCP_sf"/>
</dbReference>
<gene>
    <name evidence="7" type="primary">IL15RA</name>
</gene>
<dbReference type="PANTHER" id="PTHR15060">
    <property type="entry name" value="INTERLEUKIN-15 RECEPTOR SUBUNIT ALPHA"/>
    <property type="match status" value="1"/>
</dbReference>
<keyword evidence="4" id="KW-0732">Signal</keyword>
<dbReference type="Proteomes" id="UP001652624">
    <property type="component" value="Chromosome 6"/>
</dbReference>
<feature type="region of interest" description="Disordered" evidence="3">
    <location>
        <begin position="94"/>
        <end position="184"/>
    </location>
</feature>
<evidence type="ECO:0000313" key="7">
    <source>
        <dbReference type="RefSeq" id="XP_060048397.1"/>
    </source>
</evidence>
<keyword evidence="6" id="KW-1185">Reference proteome</keyword>
<accession>A0ABM3XHU0</accession>
<feature type="chain" id="PRO_5045783219" evidence="4">
    <location>
        <begin position="29"/>
        <end position="416"/>
    </location>
</feature>